<name>A0ACC2DWZ5_DIPCM</name>
<dbReference type="Proteomes" id="UP001162992">
    <property type="component" value="Chromosome 4"/>
</dbReference>
<protein>
    <submittedName>
        <fullName evidence="1">Uncharacterized protein</fullName>
    </submittedName>
</protein>
<sequence>MEETLSWKEEREEATKLMEVLESDDIHDSSKRRWVLRRWPEVQSSNVEDWVEKFLPESLLRDSHSLHEVLLLVQRSLQNLCGSNSEYEASEHVAMLRSLSDTELGRAIPFILKSLNITTLHSLSFIVSGRSLKSKDRMWLERKLKAEIMALLEQDGEILFGLILKASLLIRNPKSERKMLSSAYLSEVPFSPREAIQGALQQLNVMPLRSLHAMNDILSKRISMAITGRLSKLGDNKPKLVRAVGRKVNLLLKRMKGDSIPEHLQKALRVMSLSAREKHGCDGNLARYVGPVPAELEVVHRRLISALSLTRKLNFHQLENIYTSILGKSKRIFKKRHPRFYLRSIQIILREVLYRCDSNDVPEPVQTAVEMIHMEAKVNPDFEFENAVEMIHRENPDFESNLEYPGKSKRQRLNEQHCETEKEALLNVSCYLQQVLWEVYENCSADKMLGGLVAHEFDTFGESTGERSLAELRQVHMPESEFPKQYTVCCGEPKYEECLDDNDTGPLNKVSTILVAKGGDASDFSRIQASETTKNICSESVVLERMDFLAEKFKRIADQGAALVYVIVGRAMEEAFRRQGGYLPENTRRYLRTGNLNSKNDPEEHVGASENFGKYCDEEALILSIVEKLPIMSTRVLEKVKAGLSRI</sequence>
<evidence type="ECO:0000313" key="2">
    <source>
        <dbReference type="Proteomes" id="UP001162992"/>
    </source>
</evidence>
<proteinExistence type="predicted"/>
<dbReference type="EMBL" id="CM055095">
    <property type="protein sequence ID" value="KAJ7558796.1"/>
    <property type="molecule type" value="Genomic_DNA"/>
</dbReference>
<evidence type="ECO:0000313" key="1">
    <source>
        <dbReference type="EMBL" id="KAJ7558796.1"/>
    </source>
</evidence>
<comment type="caution">
    <text evidence="1">The sequence shown here is derived from an EMBL/GenBank/DDBJ whole genome shotgun (WGS) entry which is preliminary data.</text>
</comment>
<keyword evidence="2" id="KW-1185">Reference proteome</keyword>
<gene>
    <name evidence="1" type="ORF">O6H91_04G056100</name>
</gene>
<reference evidence="2" key="1">
    <citation type="journal article" date="2024" name="Proc. Natl. Acad. Sci. U.S.A.">
        <title>Extraordinary preservation of gene collinearity over three hundred million years revealed in homosporous lycophytes.</title>
        <authorList>
            <person name="Li C."/>
            <person name="Wickell D."/>
            <person name="Kuo L.Y."/>
            <person name="Chen X."/>
            <person name="Nie B."/>
            <person name="Liao X."/>
            <person name="Peng D."/>
            <person name="Ji J."/>
            <person name="Jenkins J."/>
            <person name="Williams M."/>
            <person name="Shu S."/>
            <person name="Plott C."/>
            <person name="Barry K."/>
            <person name="Rajasekar S."/>
            <person name="Grimwood J."/>
            <person name="Han X."/>
            <person name="Sun S."/>
            <person name="Hou Z."/>
            <person name="He W."/>
            <person name="Dai G."/>
            <person name="Sun C."/>
            <person name="Schmutz J."/>
            <person name="Leebens-Mack J.H."/>
            <person name="Li F.W."/>
            <person name="Wang L."/>
        </authorList>
    </citation>
    <scope>NUCLEOTIDE SEQUENCE [LARGE SCALE GENOMIC DNA]</scope>
    <source>
        <strain evidence="2">cv. PW_Plant_1</strain>
    </source>
</reference>
<accession>A0ACC2DWZ5</accession>
<organism evidence="1 2">
    <name type="scientific">Diphasiastrum complanatum</name>
    <name type="common">Issler's clubmoss</name>
    <name type="synonym">Lycopodium complanatum</name>
    <dbReference type="NCBI Taxonomy" id="34168"/>
    <lineage>
        <taxon>Eukaryota</taxon>
        <taxon>Viridiplantae</taxon>
        <taxon>Streptophyta</taxon>
        <taxon>Embryophyta</taxon>
        <taxon>Tracheophyta</taxon>
        <taxon>Lycopodiopsida</taxon>
        <taxon>Lycopodiales</taxon>
        <taxon>Lycopodiaceae</taxon>
        <taxon>Lycopodioideae</taxon>
        <taxon>Diphasiastrum</taxon>
    </lineage>
</organism>